<protein>
    <submittedName>
        <fullName evidence="10">Uncharacterized protein</fullName>
    </submittedName>
</protein>
<evidence type="ECO:0000259" key="9">
    <source>
        <dbReference type="Pfam" id="PF11923"/>
    </source>
</evidence>
<comment type="caution">
    <text evidence="10">The sequence shown here is derived from an EMBL/GenBank/DDBJ whole genome shotgun (WGS) entry which is preliminary data.</text>
</comment>
<keyword evidence="11" id="KW-1185">Reference proteome</keyword>
<comment type="subcellular location">
    <subcellularLocation>
        <location evidence="2">Cytoplasm</location>
    </subcellularLocation>
    <subcellularLocation>
        <location evidence="1">Nucleus</location>
    </subcellularLocation>
</comment>
<evidence type="ECO:0000313" key="11">
    <source>
        <dbReference type="Proteomes" id="UP001212152"/>
    </source>
</evidence>
<dbReference type="GO" id="GO:0005737">
    <property type="term" value="C:cytoplasm"/>
    <property type="evidence" value="ECO:0007669"/>
    <property type="project" value="UniProtKB-SubCell"/>
</dbReference>
<feature type="compositionally biased region" description="Acidic residues" evidence="7">
    <location>
        <begin position="873"/>
        <end position="887"/>
    </location>
</feature>
<dbReference type="PANTHER" id="PTHR15239">
    <property type="entry name" value="NUCLEAR EXPORT MEDIATOR FACTOR NEMF"/>
    <property type="match status" value="1"/>
</dbReference>
<dbReference type="EMBL" id="JADGJQ010000042">
    <property type="protein sequence ID" value="KAJ3176325.1"/>
    <property type="molecule type" value="Genomic_DNA"/>
</dbReference>
<evidence type="ECO:0000313" key="10">
    <source>
        <dbReference type="EMBL" id="KAJ3176325.1"/>
    </source>
</evidence>
<keyword evidence="5" id="KW-0175">Coiled coil</keyword>
<feature type="region of interest" description="Disordered" evidence="7">
    <location>
        <begin position="779"/>
        <end position="801"/>
    </location>
</feature>
<reference evidence="10" key="1">
    <citation type="submission" date="2020-05" db="EMBL/GenBank/DDBJ databases">
        <title>Phylogenomic resolution of chytrid fungi.</title>
        <authorList>
            <person name="Stajich J.E."/>
            <person name="Amses K."/>
            <person name="Simmons R."/>
            <person name="Seto K."/>
            <person name="Myers J."/>
            <person name="Bonds A."/>
            <person name="Quandt C.A."/>
            <person name="Barry K."/>
            <person name="Liu P."/>
            <person name="Grigoriev I."/>
            <person name="Longcore J.E."/>
            <person name="James T.Y."/>
        </authorList>
    </citation>
    <scope>NUCLEOTIDE SEQUENCE</scope>
    <source>
        <strain evidence="10">JEL0379</strain>
    </source>
</reference>
<keyword evidence="4" id="KW-0963">Cytoplasm</keyword>
<feature type="compositionally biased region" description="Basic residues" evidence="7">
    <location>
        <begin position="969"/>
        <end position="980"/>
    </location>
</feature>
<dbReference type="GO" id="GO:0000049">
    <property type="term" value="F:tRNA binding"/>
    <property type="evidence" value="ECO:0007669"/>
    <property type="project" value="TreeGrafter"/>
</dbReference>
<evidence type="ECO:0000256" key="4">
    <source>
        <dbReference type="ARBA" id="ARBA00022490"/>
    </source>
</evidence>
<dbReference type="Pfam" id="PF05833">
    <property type="entry name" value="NFACT_N"/>
    <property type="match status" value="1"/>
</dbReference>
<dbReference type="GO" id="GO:1990116">
    <property type="term" value="P:ribosome-associated ubiquitin-dependent protein catabolic process"/>
    <property type="evidence" value="ECO:0007669"/>
    <property type="project" value="TreeGrafter"/>
</dbReference>
<comment type="similarity">
    <text evidence="3">Belongs to the NEMF family.</text>
</comment>
<evidence type="ECO:0000256" key="1">
    <source>
        <dbReference type="ARBA" id="ARBA00004123"/>
    </source>
</evidence>
<feature type="domain" description="NFACT protein C-terminal" evidence="9">
    <location>
        <begin position="1109"/>
        <end position="1227"/>
    </location>
</feature>
<dbReference type="Pfam" id="PF11923">
    <property type="entry name" value="NFACT-C"/>
    <property type="match status" value="1"/>
</dbReference>
<dbReference type="InterPro" id="IPR051608">
    <property type="entry name" value="RQC_Subunit_NEMF"/>
</dbReference>
<feature type="region of interest" description="Disordered" evidence="7">
    <location>
        <begin position="819"/>
        <end position="1088"/>
    </location>
</feature>
<feature type="compositionally biased region" description="Basic residues" evidence="7">
    <location>
        <begin position="231"/>
        <end position="242"/>
    </location>
</feature>
<dbReference type="GO" id="GO:1990112">
    <property type="term" value="C:RQC complex"/>
    <property type="evidence" value="ECO:0007669"/>
    <property type="project" value="TreeGrafter"/>
</dbReference>
<evidence type="ECO:0000256" key="2">
    <source>
        <dbReference type="ARBA" id="ARBA00004496"/>
    </source>
</evidence>
<dbReference type="InterPro" id="IPR021846">
    <property type="entry name" value="NFACT-C"/>
</dbReference>
<dbReference type="Gene3D" id="2.30.310.10">
    <property type="entry name" value="ibrinogen binding protein from staphylococcus aureus domain"/>
    <property type="match status" value="1"/>
</dbReference>
<evidence type="ECO:0000256" key="5">
    <source>
        <dbReference type="ARBA" id="ARBA00023054"/>
    </source>
</evidence>
<accession>A0AAD5XLV5</accession>
<feature type="region of interest" description="Disordered" evidence="7">
    <location>
        <begin position="216"/>
        <end position="254"/>
    </location>
</feature>
<keyword evidence="6" id="KW-0539">Nucleus</keyword>
<dbReference type="AlphaFoldDB" id="A0AAD5XLV5"/>
<dbReference type="InterPro" id="IPR008532">
    <property type="entry name" value="NFACT_RNA-bd"/>
</dbReference>
<dbReference type="FunFam" id="2.30.310.10:FF:000001">
    <property type="entry name" value="Nuclear export mediator factor Nemf"/>
    <property type="match status" value="1"/>
</dbReference>
<feature type="region of interest" description="Disordered" evidence="7">
    <location>
        <begin position="514"/>
        <end position="552"/>
    </location>
</feature>
<sequence>MKQRFSALDVSAQVAELRPRLVGLRMQNVYDINSKTYLFKFSRPDFKEMLLVESGIRFHSTEFARDKAHTPSHFCMKIRKHLRTRRLTAVNQLGADRVVDLRFGEGEAAYHLILEFFASGNIILTDHEYRILALLRVVEIEGAAGTGAPTMSSDPAGAAAASAPNEGDAKFAVGEIYDLTAARPFQPVTEEKVRGMLESAKAAASQAAAAADPGAGAGELFEEPRTGGKVKGGKKKIASTKKSNKDKNKSKENTLRKVIRDKMSQDYGPALVDHCISRSGLDVGLKISEDLDVGPNSTIVLSLLEAFREGDTIVRSCIESPQKGWIILRALDTAKNGAASPPRLDVTTAPNDRETASTAFVAYDEFHPILFQQFVTDGAAGAEPRSVEFSSFDKCVDEFYSKLEAQKLELRARQAEMHAVKKLESVKAGHESHVRGLHVLQEESAKTAQAIEANLLLVDSIINTVRSFIASGMDWTDLEDLVKEEKKKGNPVASVITKLRLDVGMVTIQLRDTDWTDSDDDDDDADETDSEADSVDENEDENGKQAAKPAPKEPTLLSVDLDIYMSAFANARRYYDTKKGAAVKQDKTLQAAEKVIKAAERKIGIDLKSTQQVTPAITKMRKPYWFEKFLWFISSENYLVVGGRDATQNELLVKRYLKKGDIYVHADLHGAASVIVKNIADPDAPRVVPPTTLHQAGTMSVCMSRAWDAKIVTSAWWVDDTQVSKTAPTGEYLTTGSFMIRGKKNWLPPVQLIYGFAILFKVDESCAARHYWERRPWRRQGEDGEAADQAGGITDGVAPQADAEQDNANFAELREDDIANGDNDEADAGSGGHAENQNAPGVDDSECAFEAEQEDESEDRPTADSTSAAHEPPEEDDKYAYEDDDIDQALGVPPNDPSAAAAPAKKRLTAKERRDIRKARAVGGTGGSDSSLNKDQDAADSSETPASVDKGKRRPAQNEKTQQQPPAVRGKRGKAKKIKSKYADQDEDDMELMLSLLGSRKVQKQGPPEKLSRGDVAGTKVGKTQSGSLNAKGKAFATSEPPHIPLSQTASDIPTAGATHSSVSEGAEGQAPSKTDATPEDSFPRRGSNSAEITRLLAEENILQLPEDTDTSFIDTLTGIPHHTDVVLHAVAVCAPWSALTKYKYKAKLVPGSSKKGKAINTLIAAFCAAPAEPARKPRRDAAALMDNADLQEQTRRDDTAKRERDLIKLIPDMEMTNSLLGKVKVVLGNADLANAKSASGKKGASKGGR</sequence>
<gene>
    <name evidence="10" type="ORF">HDU87_005367</name>
</gene>
<feature type="compositionally biased region" description="Acidic residues" evidence="7">
    <location>
        <begin position="843"/>
        <end position="858"/>
    </location>
</feature>
<evidence type="ECO:0000259" key="8">
    <source>
        <dbReference type="Pfam" id="PF05670"/>
    </source>
</evidence>
<organism evidence="10 11">
    <name type="scientific">Geranomyces variabilis</name>
    <dbReference type="NCBI Taxonomy" id="109894"/>
    <lineage>
        <taxon>Eukaryota</taxon>
        <taxon>Fungi</taxon>
        <taxon>Fungi incertae sedis</taxon>
        <taxon>Chytridiomycota</taxon>
        <taxon>Chytridiomycota incertae sedis</taxon>
        <taxon>Chytridiomycetes</taxon>
        <taxon>Spizellomycetales</taxon>
        <taxon>Powellomycetaceae</taxon>
        <taxon>Geranomyces</taxon>
    </lineage>
</organism>
<evidence type="ECO:0000256" key="6">
    <source>
        <dbReference type="ARBA" id="ARBA00023242"/>
    </source>
</evidence>
<dbReference type="GO" id="GO:0005634">
    <property type="term" value="C:nucleus"/>
    <property type="evidence" value="ECO:0007669"/>
    <property type="project" value="UniProtKB-SubCell"/>
</dbReference>
<dbReference type="PANTHER" id="PTHR15239:SF6">
    <property type="entry name" value="RIBOSOME QUALITY CONTROL COMPLEX SUBUNIT NEMF"/>
    <property type="match status" value="1"/>
</dbReference>
<dbReference type="Proteomes" id="UP001212152">
    <property type="component" value="Unassembled WGS sequence"/>
</dbReference>
<feature type="compositionally biased region" description="Basic and acidic residues" evidence="7">
    <location>
        <begin position="243"/>
        <end position="254"/>
    </location>
</feature>
<dbReference type="GO" id="GO:0072344">
    <property type="term" value="P:rescue of stalled ribosome"/>
    <property type="evidence" value="ECO:0007669"/>
    <property type="project" value="TreeGrafter"/>
</dbReference>
<feature type="compositionally biased region" description="Acidic residues" evidence="7">
    <location>
        <begin position="515"/>
        <end position="540"/>
    </location>
</feature>
<evidence type="ECO:0000256" key="7">
    <source>
        <dbReference type="SAM" id="MobiDB-lite"/>
    </source>
</evidence>
<dbReference type="Pfam" id="PF05670">
    <property type="entry name" value="NFACT-R_1"/>
    <property type="match status" value="1"/>
</dbReference>
<evidence type="ECO:0000256" key="3">
    <source>
        <dbReference type="ARBA" id="ARBA00008318"/>
    </source>
</evidence>
<proteinExistence type="inferred from homology"/>
<feature type="compositionally biased region" description="Polar residues" evidence="7">
    <location>
        <begin position="1046"/>
        <end position="1064"/>
    </location>
</feature>
<name>A0AAD5XLV5_9FUNG</name>
<dbReference type="GO" id="GO:0043023">
    <property type="term" value="F:ribosomal large subunit binding"/>
    <property type="evidence" value="ECO:0007669"/>
    <property type="project" value="TreeGrafter"/>
</dbReference>
<feature type="domain" description="NFACT RNA-binding" evidence="8">
    <location>
        <begin position="628"/>
        <end position="742"/>
    </location>
</feature>